<accession>A0A6G1FEF0</accession>
<dbReference type="PANTHER" id="PTHR33085">
    <property type="entry name" value="OS12G0113100 PROTEIN-RELATED"/>
    <property type="match status" value="1"/>
</dbReference>
<proteinExistence type="predicted"/>
<evidence type="ECO:0000313" key="1">
    <source>
        <dbReference type="EMBL" id="KAF0935165.1"/>
    </source>
</evidence>
<dbReference type="Proteomes" id="UP000479710">
    <property type="component" value="Unassembled WGS sequence"/>
</dbReference>
<comment type="caution">
    <text evidence="1">The sequence shown here is derived from an EMBL/GenBank/DDBJ whole genome shotgun (WGS) entry which is preliminary data.</text>
</comment>
<keyword evidence="2" id="KW-1185">Reference proteome</keyword>
<gene>
    <name evidence="1" type="ORF">E2562_030446</name>
</gene>
<dbReference type="PANTHER" id="PTHR33085:SF41">
    <property type="entry name" value="OS12G0624400 PROTEIN"/>
    <property type="match status" value="1"/>
</dbReference>
<reference evidence="1 2" key="1">
    <citation type="submission" date="2019-11" db="EMBL/GenBank/DDBJ databases">
        <title>Whole genome sequence of Oryza granulata.</title>
        <authorList>
            <person name="Li W."/>
        </authorList>
    </citation>
    <scope>NUCLEOTIDE SEQUENCE [LARGE SCALE GENOMIC DNA]</scope>
    <source>
        <strain evidence="2">cv. Menghai</strain>
        <tissue evidence="1">Leaf</tissue>
    </source>
</reference>
<evidence type="ECO:0000313" key="2">
    <source>
        <dbReference type="Proteomes" id="UP000479710"/>
    </source>
</evidence>
<dbReference type="Pfam" id="PF07893">
    <property type="entry name" value="DUF1668"/>
    <property type="match status" value="1"/>
</dbReference>
<dbReference type="InterPro" id="IPR012871">
    <property type="entry name" value="DUF1668_ORYSA"/>
</dbReference>
<protein>
    <submittedName>
        <fullName evidence="1">Uncharacterized protein</fullName>
    </submittedName>
</protein>
<name>A0A6G1FEF0_9ORYZ</name>
<sequence length="198" mass="23480">MYCSKRLWQDRHRRHYQKCDKKLYLVLDDPEMGYNIYKLDVDKAFNSGTDDEWFRLPKPTALCLEALSRRCEQWYQYWESVHSPLPFDDEELTITAYALHPDGRPIYVSARRDNDDNNHNARRTKKGTYPFDTKHSLWTCHGEWLLAIPWRVVTSCSERVSWLGSKVVKERLLPKDLERHVGEPGATLTYMGKRAQSR</sequence>
<dbReference type="EMBL" id="SPHZ02000001">
    <property type="protein sequence ID" value="KAF0935165.1"/>
    <property type="molecule type" value="Genomic_DNA"/>
</dbReference>
<organism evidence="1 2">
    <name type="scientific">Oryza meyeriana var. granulata</name>
    <dbReference type="NCBI Taxonomy" id="110450"/>
    <lineage>
        <taxon>Eukaryota</taxon>
        <taxon>Viridiplantae</taxon>
        <taxon>Streptophyta</taxon>
        <taxon>Embryophyta</taxon>
        <taxon>Tracheophyta</taxon>
        <taxon>Spermatophyta</taxon>
        <taxon>Magnoliopsida</taxon>
        <taxon>Liliopsida</taxon>
        <taxon>Poales</taxon>
        <taxon>Poaceae</taxon>
        <taxon>BOP clade</taxon>
        <taxon>Oryzoideae</taxon>
        <taxon>Oryzeae</taxon>
        <taxon>Oryzinae</taxon>
        <taxon>Oryza</taxon>
        <taxon>Oryza meyeriana</taxon>
    </lineage>
</organism>
<dbReference type="AlphaFoldDB" id="A0A6G1FEF0"/>